<evidence type="ECO:0000313" key="2">
    <source>
        <dbReference type="Proteomes" id="UP000647241"/>
    </source>
</evidence>
<reference evidence="1" key="1">
    <citation type="journal article" date="2014" name="Int. J. Syst. Evol. Microbiol.">
        <title>Complete genome sequence of Corynebacterium casei LMG S-19264T (=DSM 44701T), isolated from a smear-ripened cheese.</title>
        <authorList>
            <consortium name="US DOE Joint Genome Institute (JGI-PGF)"/>
            <person name="Walter F."/>
            <person name="Albersmeier A."/>
            <person name="Kalinowski J."/>
            <person name="Ruckert C."/>
        </authorList>
    </citation>
    <scope>NUCLEOTIDE SEQUENCE</scope>
    <source>
        <strain evidence="1">CGMCC 1.12997</strain>
    </source>
</reference>
<comment type="caution">
    <text evidence="1">The sequence shown here is derived from an EMBL/GenBank/DDBJ whole genome shotgun (WGS) entry which is preliminary data.</text>
</comment>
<reference evidence="1" key="2">
    <citation type="submission" date="2020-09" db="EMBL/GenBank/DDBJ databases">
        <authorList>
            <person name="Sun Q."/>
            <person name="Zhou Y."/>
        </authorList>
    </citation>
    <scope>NUCLEOTIDE SEQUENCE</scope>
    <source>
        <strain evidence="1">CGMCC 1.12997</strain>
    </source>
</reference>
<dbReference type="Proteomes" id="UP000647241">
    <property type="component" value="Unassembled WGS sequence"/>
</dbReference>
<keyword evidence="2" id="KW-1185">Reference proteome</keyword>
<dbReference type="AlphaFoldDB" id="A0A917HL86"/>
<proteinExistence type="predicted"/>
<accession>A0A917HL86</accession>
<dbReference type="EMBL" id="BMGT01000003">
    <property type="protein sequence ID" value="GGG82230.1"/>
    <property type="molecule type" value="Genomic_DNA"/>
</dbReference>
<gene>
    <name evidence="1" type="ORF">GCM10011585_27220</name>
</gene>
<name>A0A917HL86_9BACT</name>
<protein>
    <submittedName>
        <fullName evidence="1">Uncharacterized protein</fullName>
    </submittedName>
</protein>
<evidence type="ECO:0000313" key="1">
    <source>
        <dbReference type="EMBL" id="GGG82230.1"/>
    </source>
</evidence>
<organism evidence="1 2">
    <name type="scientific">Edaphobacter dinghuensis</name>
    <dbReference type="NCBI Taxonomy" id="1560005"/>
    <lineage>
        <taxon>Bacteria</taxon>
        <taxon>Pseudomonadati</taxon>
        <taxon>Acidobacteriota</taxon>
        <taxon>Terriglobia</taxon>
        <taxon>Terriglobales</taxon>
        <taxon>Acidobacteriaceae</taxon>
        <taxon>Edaphobacter</taxon>
    </lineage>
</organism>
<sequence length="296" mass="32607">MLEFAMPPNYVERGLYSITAGKEVRTFSIADPTDRKFLRNFLQFDANDSGAYILTATTHRFQKDASGNAVQGDVGDSMTYDILRYDDQGQLKETNHLDLHLHPIRFGVFPNGDFLVLGIDDVNLTPQAAILHSDGSLRAYVDLWNEIPSNDALAATVSKGFGQGSELMKLSIGLGSYRIEHTPTGLALFRYGISNKIILVTSSGAISTVTPQIPKGYTVDSLVESDKRWLLRVDGPDSGSDAKFQIFEFRSDDGTLVGAMNTAPAPSSGFACERDGEFRLMHWVDKKPYLETAKPQ</sequence>